<proteinExistence type="inferred from homology"/>
<comment type="similarity">
    <text evidence="1">Belongs to the SMP-30/CGR1 family.</text>
</comment>
<evidence type="ECO:0000313" key="5">
    <source>
        <dbReference type="EMBL" id="NNU62839.1"/>
    </source>
</evidence>
<organism evidence="5 6">
    <name type="scientific">Ochrobactrum soli</name>
    <dbReference type="NCBI Taxonomy" id="2448455"/>
    <lineage>
        <taxon>Bacteria</taxon>
        <taxon>Pseudomonadati</taxon>
        <taxon>Pseudomonadota</taxon>
        <taxon>Alphaproteobacteria</taxon>
        <taxon>Hyphomicrobiales</taxon>
        <taxon>Brucellaceae</taxon>
        <taxon>Brucella/Ochrobactrum group</taxon>
        <taxon>Ochrobactrum</taxon>
    </lineage>
</organism>
<comment type="cofactor">
    <cofactor evidence="3">
        <name>Zn(2+)</name>
        <dbReference type="ChEBI" id="CHEBI:29105"/>
    </cofactor>
    <text evidence="3">Binds 1 divalent metal cation per subunit.</text>
</comment>
<feature type="binding site" evidence="3">
    <location>
        <position position="22"/>
    </location>
    <ligand>
        <name>a divalent metal cation</name>
        <dbReference type="ChEBI" id="CHEBI:60240"/>
    </ligand>
</feature>
<dbReference type="PRINTS" id="PR01790">
    <property type="entry name" value="SMP30FAMILY"/>
</dbReference>
<dbReference type="InterPro" id="IPR005511">
    <property type="entry name" value="SMP-30"/>
</dbReference>
<protein>
    <submittedName>
        <fullName evidence="5">SMP-30/gluconolactonase/LRE family protein</fullName>
    </submittedName>
</protein>
<evidence type="ECO:0000259" key="4">
    <source>
        <dbReference type="Pfam" id="PF08450"/>
    </source>
</evidence>
<evidence type="ECO:0000313" key="6">
    <source>
        <dbReference type="Proteomes" id="UP000574931"/>
    </source>
</evidence>
<dbReference type="EMBL" id="JABFCY010000016">
    <property type="protein sequence ID" value="NNU62839.1"/>
    <property type="molecule type" value="Genomic_DNA"/>
</dbReference>
<dbReference type="Pfam" id="PF08450">
    <property type="entry name" value="SGL"/>
    <property type="match status" value="1"/>
</dbReference>
<dbReference type="GO" id="GO:0004341">
    <property type="term" value="F:gluconolactonase activity"/>
    <property type="evidence" value="ECO:0007669"/>
    <property type="project" value="TreeGrafter"/>
</dbReference>
<keyword evidence="6" id="KW-1185">Reference proteome</keyword>
<dbReference type="InterPro" id="IPR011042">
    <property type="entry name" value="6-blade_b-propeller_TolB-like"/>
</dbReference>
<dbReference type="Gene3D" id="2.120.10.30">
    <property type="entry name" value="TolB, C-terminal domain"/>
    <property type="match status" value="1"/>
</dbReference>
<dbReference type="SUPFAM" id="SSF63829">
    <property type="entry name" value="Calcium-dependent phosphotriesterase"/>
    <property type="match status" value="1"/>
</dbReference>
<feature type="binding site" evidence="3">
    <location>
        <position position="105"/>
    </location>
    <ligand>
        <name>substrate</name>
    </ligand>
</feature>
<dbReference type="AlphaFoldDB" id="A0A849KVA9"/>
<comment type="caution">
    <text evidence="5">The sequence shown here is derived from an EMBL/GenBank/DDBJ whole genome shotgun (WGS) entry which is preliminary data.</text>
</comment>
<dbReference type="GO" id="GO:0005509">
    <property type="term" value="F:calcium ion binding"/>
    <property type="evidence" value="ECO:0007669"/>
    <property type="project" value="TreeGrafter"/>
</dbReference>
<dbReference type="Proteomes" id="UP000574931">
    <property type="component" value="Unassembled WGS sequence"/>
</dbReference>
<evidence type="ECO:0000256" key="1">
    <source>
        <dbReference type="ARBA" id="ARBA00008853"/>
    </source>
</evidence>
<gene>
    <name evidence="5" type="ORF">HKX02_21625</name>
</gene>
<sequence>MRRTIEMDVAKLTVDCRNLHGEGAVWDADAGRLLWTDIEGRALWWHEPGGDRSGSLLMPERLCCFAPRKVGGLLAGFASGFAVLDLASMNVDWIARFEPDNTETRLNDGRTDRFGNFVAGGMNEVSNGFDSSVVRLSASGQLETLVDGVSCANSICFSPDGKTMYFADSPRRQILAYPYDRQAAPLGAPTVLADLRGEKGVPDGSCVDEEGGVWNAEWEGGRVVRFNVEGVIDRIVTVPVGKPTCCVFGGPKLDTLFITTSRLGETSQSILDNPDQGSLFAMKPGVCGVIDTPYLG</sequence>
<feature type="binding site" evidence="3">
    <location>
        <position position="153"/>
    </location>
    <ligand>
        <name>a divalent metal cation</name>
        <dbReference type="ChEBI" id="CHEBI:60240"/>
    </ligand>
</feature>
<reference evidence="5 6" key="1">
    <citation type="submission" date="2020-05" db="EMBL/GenBank/DDBJ databases">
        <title>Draft Genome Sequence of Ochrobactrum soli Isolated from Stable Fly Gut.</title>
        <authorList>
            <person name="Pileggi M.T."/>
            <person name="Vazhakkala L.J."/>
            <person name="Wong C.N."/>
        </authorList>
    </citation>
    <scope>NUCLEOTIDE SEQUENCE [LARGE SCALE GENOMIC DNA]</scope>
    <source>
        <strain evidence="5 6">MTP-C0764</strain>
    </source>
</reference>
<evidence type="ECO:0000256" key="3">
    <source>
        <dbReference type="PIRSR" id="PIRSR605511-2"/>
    </source>
</evidence>
<dbReference type="GO" id="GO:0019853">
    <property type="term" value="P:L-ascorbic acid biosynthetic process"/>
    <property type="evidence" value="ECO:0007669"/>
    <property type="project" value="TreeGrafter"/>
</dbReference>
<name>A0A849KVA9_9HYPH</name>
<accession>A0A849KVA9</accession>
<feature type="domain" description="SMP-30/Gluconolactonase/LRE-like region" evidence="4">
    <location>
        <begin position="21"/>
        <end position="261"/>
    </location>
</feature>
<dbReference type="InterPro" id="IPR013658">
    <property type="entry name" value="SGL"/>
</dbReference>
<evidence type="ECO:0000256" key="2">
    <source>
        <dbReference type="PIRSR" id="PIRSR605511-1"/>
    </source>
</evidence>
<feature type="binding site" evidence="3">
    <location>
        <position position="107"/>
    </location>
    <ligand>
        <name>substrate</name>
    </ligand>
</feature>
<dbReference type="PANTHER" id="PTHR10907">
    <property type="entry name" value="REGUCALCIN"/>
    <property type="match status" value="1"/>
</dbReference>
<keyword evidence="3" id="KW-0862">Zinc</keyword>
<keyword evidence="3" id="KW-0479">Metal-binding</keyword>
<feature type="active site" description="Proton donor/acceptor" evidence="2">
    <location>
        <position position="203"/>
    </location>
</feature>
<dbReference type="PANTHER" id="PTHR10907:SF47">
    <property type="entry name" value="REGUCALCIN"/>
    <property type="match status" value="1"/>
</dbReference>
<feature type="binding site" evidence="3">
    <location>
        <position position="203"/>
    </location>
    <ligand>
        <name>a divalent metal cation</name>
        <dbReference type="ChEBI" id="CHEBI:60240"/>
    </ligand>
</feature>